<evidence type="ECO:0000313" key="2">
    <source>
        <dbReference type="Proteomes" id="UP001448207"/>
    </source>
</evidence>
<organism evidence="1 2">
    <name type="scientific">Phycomyces blakesleeanus</name>
    <dbReference type="NCBI Taxonomy" id="4837"/>
    <lineage>
        <taxon>Eukaryota</taxon>
        <taxon>Fungi</taxon>
        <taxon>Fungi incertae sedis</taxon>
        <taxon>Mucoromycota</taxon>
        <taxon>Mucoromycotina</taxon>
        <taxon>Mucoromycetes</taxon>
        <taxon>Mucorales</taxon>
        <taxon>Phycomycetaceae</taxon>
        <taxon>Phycomyces</taxon>
    </lineage>
</organism>
<gene>
    <name evidence="1" type="ORF">J3Q64DRAFT_1642095</name>
</gene>
<evidence type="ECO:0000313" key="1">
    <source>
        <dbReference type="EMBL" id="KAL0082836.1"/>
    </source>
</evidence>
<name>A0ABR3AVP1_PHYBL</name>
<dbReference type="InterPro" id="IPR016024">
    <property type="entry name" value="ARM-type_fold"/>
</dbReference>
<protein>
    <submittedName>
        <fullName evidence="1">Uncharacterized protein</fullName>
    </submittedName>
</protein>
<dbReference type="Gene3D" id="1.25.10.10">
    <property type="entry name" value="Leucine-rich Repeat Variant"/>
    <property type="match status" value="1"/>
</dbReference>
<dbReference type="EMBL" id="JBCLYO010000014">
    <property type="protein sequence ID" value="KAL0082836.1"/>
    <property type="molecule type" value="Genomic_DNA"/>
</dbReference>
<keyword evidence="2" id="KW-1185">Reference proteome</keyword>
<feature type="non-terminal residue" evidence="1">
    <location>
        <position position="1"/>
    </location>
</feature>
<dbReference type="SUPFAM" id="SSF48371">
    <property type="entry name" value="ARM repeat"/>
    <property type="match status" value="1"/>
</dbReference>
<dbReference type="InterPro" id="IPR011989">
    <property type="entry name" value="ARM-like"/>
</dbReference>
<dbReference type="Proteomes" id="UP001448207">
    <property type="component" value="Unassembled WGS sequence"/>
</dbReference>
<reference evidence="1 2" key="1">
    <citation type="submission" date="2024-04" db="EMBL/GenBank/DDBJ databases">
        <title>Symmetric and asymmetric DNA N6-adenine methylation regulates different biological responses in Mucorales.</title>
        <authorList>
            <consortium name="Lawrence Berkeley National Laboratory"/>
            <person name="Lax C."/>
            <person name="Mondo S.J."/>
            <person name="Osorio-Concepcion M."/>
            <person name="Muszewska A."/>
            <person name="Corrochano-Luque M."/>
            <person name="Gutierrez G."/>
            <person name="Riley R."/>
            <person name="Lipzen A."/>
            <person name="Guo J."/>
            <person name="Hundley H."/>
            <person name="Amirebrahimi M."/>
            <person name="Ng V."/>
            <person name="Lorenzo-Gutierrez D."/>
            <person name="Binder U."/>
            <person name="Yang J."/>
            <person name="Song Y."/>
            <person name="Canovas D."/>
            <person name="Navarro E."/>
            <person name="Freitag M."/>
            <person name="Gabaldon T."/>
            <person name="Grigoriev I.V."/>
            <person name="Corrochano L.M."/>
            <person name="Nicolas F.E."/>
            <person name="Garre V."/>
        </authorList>
    </citation>
    <scope>NUCLEOTIDE SEQUENCE [LARGE SCALE GENOMIC DNA]</scope>
    <source>
        <strain evidence="1 2">L51</strain>
    </source>
</reference>
<accession>A0ABR3AVP1</accession>
<proteinExistence type="predicted"/>
<sequence length="181" mass="20645">ALAKRGSNIDARAAMYKYRRQNVPASNYQSKVGSMILEFDALAQQQQEEEDEDVSAWLLLDNKAIRPMSIQTVVPKSSESMRLYQSLSRKDGHHLSSLVASGMTPEDTTKRNRDHTSPYYYVELLRSRSTPFETLVHHLVLLERTLSAGNIAWINEFLSRRHDGLAALESVLERLEAKKKK</sequence>
<comment type="caution">
    <text evidence="1">The sequence shown here is derived from an EMBL/GenBank/DDBJ whole genome shotgun (WGS) entry which is preliminary data.</text>
</comment>